<gene>
    <name evidence="9" type="ORF">DWZ24_07125</name>
</gene>
<evidence type="ECO:0000256" key="2">
    <source>
        <dbReference type="ARBA" id="ARBA00022475"/>
    </source>
</evidence>
<evidence type="ECO:0000256" key="1">
    <source>
        <dbReference type="ARBA" id="ARBA00004651"/>
    </source>
</evidence>
<evidence type="ECO:0000256" key="4">
    <source>
        <dbReference type="ARBA" id="ARBA00022989"/>
    </source>
</evidence>
<dbReference type="Pfam" id="PF06271">
    <property type="entry name" value="RDD"/>
    <property type="match status" value="1"/>
</dbReference>
<feature type="transmembrane region" description="Helical" evidence="7">
    <location>
        <begin position="63"/>
        <end position="84"/>
    </location>
</feature>
<dbReference type="PANTHER" id="PTHR36115">
    <property type="entry name" value="PROLINE-RICH ANTIGEN HOMOLOG-RELATED"/>
    <property type="match status" value="1"/>
</dbReference>
<name>A0A415UFB7_9FIRM</name>
<evidence type="ECO:0000313" key="9">
    <source>
        <dbReference type="EMBL" id="RHN16846.1"/>
    </source>
</evidence>
<evidence type="ECO:0000259" key="8">
    <source>
        <dbReference type="Pfam" id="PF06271"/>
    </source>
</evidence>
<dbReference type="RefSeq" id="WP_118447529.1">
    <property type="nucleotide sequence ID" value="NZ_QRQQ01000004.1"/>
</dbReference>
<dbReference type="EMBL" id="QRQQ01000004">
    <property type="protein sequence ID" value="RHN16846.1"/>
    <property type="molecule type" value="Genomic_DNA"/>
</dbReference>
<reference evidence="9 10" key="1">
    <citation type="submission" date="2018-08" db="EMBL/GenBank/DDBJ databases">
        <title>A genome reference for cultivated species of the human gut microbiota.</title>
        <authorList>
            <person name="Zou Y."/>
            <person name="Xue W."/>
            <person name="Luo G."/>
        </authorList>
    </citation>
    <scope>NUCLEOTIDE SEQUENCE [LARGE SCALE GENOMIC DNA]</scope>
    <source>
        <strain evidence="9 10">AF31-13BH</strain>
    </source>
</reference>
<keyword evidence="2" id="KW-1003">Cell membrane</keyword>
<accession>A0A415UFB7</accession>
<comment type="subcellular location">
    <subcellularLocation>
        <location evidence="1">Cell membrane</location>
        <topology evidence="1">Multi-pass membrane protein</topology>
    </subcellularLocation>
</comment>
<dbReference type="Proteomes" id="UP000285652">
    <property type="component" value="Unassembled WGS sequence"/>
</dbReference>
<protein>
    <submittedName>
        <fullName evidence="9">RDD family protein</fullName>
    </submittedName>
</protein>
<dbReference type="PANTHER" id="PTHR36115:SF9">
    <property type="entry name" value="LMO1584 PROTEIN"/>
    <property type="match status" value="1"/>
</dbReference>
<feature type="transmembrane region" description="Helical" evidence="7">
    <location>
        <begin position="20"/>
        <end position="51"/>
    </location>
</feature>
<keyword evidence="4 7" id="KW-1133">Transmembrane helix</keyword>
<evidence type="ECO:0000256" key="7">
    <source>
        <dbReference type="SAM" id="Phobius"/>
    </source>
</evidence>
<evidence type="ECO:0000256" key="5">
    <source>
        <dbReference type="ARBA" id="ARBA00023136"/>
    </source>
</evidence>
<feature type="transmembrane region" description="Helical" evidence="7">
    <location>
        <begin position="113"/>
        <end position="131"/>
    </location>
</feature>
<evidence type="ECO:0000256" key="3">
    <source>
        <dbReference type="ARBA" id="ARBA00022692"/>
    </source>
</evidence>
<keyword evidence="3 7" id="KW-0812">Transmembrane</keyword>
<feature type="compositionally biased region" description="Acidic residues" evidence="6">
    <location>
        <begin position="277"/>
        <end position="292"/>
    </location>
</feature>
<feature type="compositionally biased region" description="Low complexity" evidence="6">
    <location>
        <begin position="173"/>
        <end position="190"/>
    </location>
</feature>
<proteinExistence type="predicted"/>
<dbReference type="GO" id="GO:0005886">
    <property type="term" value="C:plasma membrane"/>
    <property type="evidence" value="ECO:0007669"/>
    <property type="project" value="UniProtKB-SubCell"/>
</dbReference>
<dbReference type="AlphaFoldDB" id="A0A415UFB7"/>
<keyword evidence="5 7" id="KW-0472">Membrane</keyword>
<dbReference type="InterPro" id="IPR051791">
    <property type="entry name" value="Pra-immunoreactive"/>
</dbReference>
<feature type="region of interest" description="Disordered" evidence="6">
    <location>
        <begin position="164"/>
        <end position="190"/>
    </location>
</feature>
<evidence type="ECO:0000313" key="10">
    <source>
        <dbReference type="Proteomes" id="UP000285652"/>
    </source>
</evidence>
<feature type="domain" description="RDD" evidence="8">
    <location>
        <begin position="10"/>
        <end position="143"/>
    </location>
</feature>
<comment type="caution">
    <text evidence="9">The sequence shown here is derived from an EMBL/GenBank/DDBJ whole genome shotgun (WGS) entry which is preliminary data.</text>
</comment>
<feature type="region of interest" description="Disordered" evidence="6">
    <location>
        <begin position="254"/>
        <end position="292"/>
    </location>
</feature>
<evidence type="ECO:0000256" key="6">
    <source>
        <dbReference type="SAM" id="MobiDB-lite"/>
    </source>
</evidence>
<sequence>MQNSYSNENYAGFWVRLAAYVIDSVIVAIGLLVVRLAWIGIGALISGTILDENVLFHYSLKDIVLYIFKVMYFALLTWCTGTTIGKRLMNLRVVSADRNEKLSFVDVLYRETVGRFLCGISIWIGYIIVGIDKEKRGFHDMLCDTRVVYEKKVKMYSEYQSAAGPQMSVQPREPVQSQPQAPVQPQASEPLQAETFSGAVQQKTQEYMPVREQNYVQKNVQVQRQSQPGQPYRAVPDGGYSFVSDAGQVKKEFTQAESEKATGSTGENVTEIKENKEEVEDSIEENIQEGDL</sequence>
<organism evidence="9 10">
    <name type="scientific">Dorea formicigenerans</name>
    <dbReference type="NCBI Taxonomy" id="39486"/>
    <lineage>
        <taxon>Bacteria</taxon>
        <taxon>Bacillati</taxon>
        <taxon>Bacillota</taxon>
        <taxon>Clostridia</taxon>
        <taxon>Lachnospirales</taxon>
        <taxon>Lachnospiraceae</taxon>
        <taxon>Dorea</taxon>
    </lineage>
</organism>
<dbReference type="InterPro" id="IPR010432">
    <property type="entry name" value="RDD"/>
</dbReference>